<dbReference type="GO" id="GO:0000155">
    <property type="term" value="F:phosphorelay sensor kinase activity"/>
    <property type="evidence" value="ECO:0007669"/>
    <property type="project" value="InterPro"/>
</dbReference>
<dbReference type="InterPro" id="IPR001610">
    <property type="entry name" value="PAC"/>
</dbReference>
<dbReference type="eggNOG" id="COG5002">
    <property type="taxonomic scope" value="Bacteria"/>
</dbReference>
<evidence type="ECO:0000313" key="27">
    <source>
        <dbReference type="Proteomes" id="UP000014155"/>
    </source>
</evidence>
<keyword evidence="14" id="KW-0902">Two-component regulatory system</keyword>
<evidence type="ECO:0000259" key="25">
    <source>
        <dbReference type="PROSITE" id="PS50113"/>
    </source>
</evidence>
<dbReference type="PANTHER" id="PTHR45339">
    <property type="entry name" value="HYBRID SIGNAL TRANSDUCTION HISTIDINE KINASE J"/>
    <property type="match status" value="1"/>
</dbReference>
<dbReference type="Gene3D" id="3.30.565.10">
    <property type="entry name" value="Histidine kinase-like ATPase, C-terminal domain"/>
    <property type="match status" value="1"/>
</dbReference>
<dbReference type="CDD" id="cd00130">
    <property type="entry name" value="PAS"/>
    <property type="match status" value="3"/>
</dbReference>
<dbReference type="SUPFAM" id="SSF47384">
    <property type="entry name" value="Homodimeric domain of signal transducing histidine kinase"/>
    <property type="match status" value="1"/>
</dbReference>
<evidence type="ECO:0000256" key="11">
    <source>
        <dbReference type="ARBA" id="ARBA00022777"/>
    </source>
</evidence>
<dbReference type="InterPro" id="IPR013656">
    <property type="entry name" value="PAS_4"/>
</dbReference>
<protein>
    <recommendedName>
        <fullName evidence="19">Circadian input-output histidine kinase CikA</fullName>
        <ecNumber evidence="4">2.7.13.3</ecNumber>
    </recommendedName>
    <alternativeName>
        <fullName evidence="18">Sensory/regulatory protein RpfC</fullName>
    </alternativeName>
    <alternativeName>
        <fullName evidence="5">Stage 0 sporulation protein A homolog</fullName>
    </alternativeName>
</protein>
<accession>S0FQR8</accession>
<keyword evidence="6" id="KW-1003">Cell membrane</keyword>
<dbReference type="EMBL" id="AORV01000046">
    <property type="protein sequence ID" value="EMS70813.1"/>
    <property type="molecule type" value="Genomic_DNA"/>
</dbReference>
<evidence type="ECO:0000256" key="9">
    <source>
        <dbReference type="ARBA" id="ARBA00022692"/>
    </source>
</evidence>
<evidence type="ECO:0000256" key="3">
    <source>
        <dbReference type="ARBA" id="ARBA00006402"/>
    </source>
</evidence>
<comment type="subcellular location">
    <subcellularLocation>
        <location evidence="2">Cell membrane</location>
        <topology evidence="2">Multi-pass membrane protein</topology>
    </subcellularLocation>
</comment>
<dbReference type="FunFam" id="3.30.565.10:FF:000010">
    <property type="entry name" value="Sensor histidine kinase RcsC"/>
    <property type="match status" value="1"/>
</dbReference>
<dbReference type="InterPro" id="IPR001789">
    <property type="entry name" value="Sig_transdc_resp-reg_receiver"/>
</dbReference>
<sequence>MSAVLDNIGDGVIATNKQGKIDYINHTAVLLTGWTEKEALGADFREVFSLINIKSGKSLESPIDEVMRSNTIAGLKNNSAVISKSGERFIVSASCSPIKDGNNNIDGVVVVFRDITRIKKMEEQLIEERNNLEMTFNHSPVGMLIMDNKRVIKQVNNAFLKMLGLTDREVLGLCYGDGICCIGSRENGCGKGLDCGLCEIRQRITKVFETGIPSKDLVNKQTLMIDGIQKSSWYSFFFVPVHISGERYVLLVLNDVTESKEREQQLIQANNFSLKMMENFPAMIWKTDEKGRNVYVGHTLSEFLGKSEQQIMEEGLLEYVHPDERERLADKFNREIDNPGLNNIELRIKHVNGHYRWINIIIKPFYDMNGNRDGYIGMGLDVNDKKITETLLQESEERYRFLFMNLHRGFAYHRAITDKQGNITDLEFLMVNEAYEKMFGLEAEKIAGRLYSDIFPEGLVDFEEGLFDKVINEGKSIYLNEIYSHVLEKWYSMAVYSPQKEHIAVVVTDIDEEKKSEIELKRAKEEAEKANKSKSEFLANMSHEIRTPLNGVVGMIDLTLLTDLDPEQRDNLSTAKSCANSLLKIINDILDFSKMEAGKLFIDNVNFDIKKLIEEIFKSQSPLADKKGLEFNYSFYSGIPQFLKGDPNRLKQILNNLIGNAIKFTEHGEVNIVVRKSLIEKDLVELKFSVSDTGIGIGDEEKEKLFKTFSQVDGSISRKFGGTGLGLAISRQLVEMLGGRIWIESEKGKGSTFHFTVRFLKGKEAAAAQPNETVSGRAFDSLKILLAEDDNVNKTVITRMLRERGWNVDVARNGLEALEFHKKKNYDLILMDIHMPEIDGVEAVKTIREREGARKHTPVIALTAHALQGDRERFLGLGMDEYIPKPFTMKELYQVIEAAVVNKQEKTEVKGIRIDEDGNIILISEENTGLKEFDEEIFAEIENALSGLIVCLDGKDLELVGKFAHDIKNLCNKMGAEELKSLAFQIELAVRRNSIKDVLYSYVNFHKELKTIKKYI</sequence>
<evidence type="ECO:0000256" key="18">
    <source>
        <dbReference type="ARBA" id="ARBA00068150"/>
    </source>
</evidence>
<dbReference type="PROSITE" id="PS50113">
    <property type="entry name" value="PAC"/>
    <property type="match status" value="2"/>
</dbReference>
<keyword evidence="27" id="KW-1185">Reference proteome</keyword>
<dbReference type="Gene3D" id="1.10.287.130">
    <property type="match status" value="1"/>
</dbReference>
<dbReference type="PROSITE" id="PS50112">
    <property type="entry name" value="PAS"/>
    <property type="match status" value="4"/>
</dbReference>
<dbReference type="Pfam" id="PF00512">
    <property type="entry name" value="HisKA"/>
    <property type="match status" value="1"/>
</dbReference>
<evidence type="ECO:0000256" key="16">
    <source>
        <dbReference type="ARBA" id="ARBA00024867"/>
    </source>
</evidence>
<feature type="domain" description="Response regulatory" evidence="23">
    <location>
        <begin position="783"/>
        <end position="900"/>
    </location>
</feature>
<evidence type="ECO:0000256" key="5">
    <source>
        <dbReference type="ARBA" id="ARBA00018672"/>
    </source>
</evidence>
<keyword evidence="12" id="KW-0067">ATP-binding</keyword>
<dbReference type="SMART" id="SM00091">
    <property type="entry name" value="PAS"/>
    <property type="match status" value="4"/>
</dbReference>
<dbReference type="Gene3D" id="1.20.120.160">
    <property type="entry name" value="HPT domain"/>
    <property type="match status" value="1"/>
</dbReference>
<reference evidence="26 27" key="1">
    <citation type="journal article" date="2013" name="Genome Announc.">
        <title>Draft Genome Sequence of the Cellulolytic, Mesophilic, Anaerobic Bacterium Clostridium termitidis Strain CT1112 (DSM 5398).</title>
        <authorList>
            <person name="Lal S."/>
            <person name="Ramachandran U."/>
            <person name="Zhang X."/>
            <person name="Munir R."/>
            <person name="Sparling R."/>
            <person name="Levin D.B."/>
        </authorList>
    </citation>
    <scope>NUCLEOTIDE SEQUENCE [LARGE SCALE GENOMIC DNA]</scope>
    <source>
        <strain evidence="26 27">CT1112</strain>
    </source>
</reference>
<gene>
    <name evidence="26" type="ORF">CTER_3382</name>
</gene>
<dbReference type="SMART" id="SM00387">
    <property type="entry name" value="HATPase_c"/>
    <property type="match status" value="1"/>
</dbReference>
<organism evidence="26 27">
    <name type="scientific">Ruminiclostridium cellobioparum subsp. termitidis CT1112</name>
    <dbReference type="NCBI Taxonomy" id="1195236"/>
    <lineage>
        <taxon>Bacteria</taxon>
        <taxon>Bacillati</taxon>
        <taxon>Bacillota</taxon>
        <taxon>Clostridia</taxon>
        <taxon>Eubacteriales</taxon>
        <taxon>Oscillospiraceae</taxon>
        <taxon>Ruminiclostridium</taxon>
    </lineage>
</organism>
<dbReference type="InterPro" id="IPR003661">
    <property type="entry name" value="HisK_dim/P_dom"/>
</dbReference>
<dbReference type="PRINTS" id="PR00344">
    <property type="entry name" value="BCTRLSENSOR"/>
</dbReference>
<keyword evidence="15" id="KW-0472">Membrane</keyword>
<dbReference type="PANTHER" id="PTHR45339:SF1">
    <property type="entry name" value="HYBRID SIGNAL TRANSDUCTION HISTIDINE KINASE J"/>
    <property type="match status" value="1"/>
</dbReference>
<evidence type="ECO:0000256" key="15">
    <source>
        <dbReference type="ARBA" id="ARBA00023136"/>
    </source>
</evidence>
<dbReference type="GO" id="GO:0005524">
    <property type="term" value="F:ATP binding"/>
    <property type="evidence" value="ECO:0007669"/>
    <property type="project" value="UniProtKB-KW"/>
</dbReference>
<dbReference type="SUPFAM" id="SSF52172">
    <property type="entry name" value="CheY-like"/>
    <property type="match status" value="1"/>
</dbReference>
<dbReference type="PROSITE" id="PS50110">
    <property type="entry name" value="RESPONSE_REGULATORY"/>
    <property type="match status" value="1"/>
</dbReference>
<dbReference type="InterPro" id="IPR000700">
    <property type="entry name" value="PAS-assoc_C"/>
</dbReference>
<dbReference type="InterPro" id="IPR036890">
    <property type="entry name" value="HATPase_C_sf"/>
</dbReference>
<dbReference type="Pfam" id="PF08448">
    <property type="entry name" value="PAS_4"/>
    <property type="match status" value="1"/>
</dbReference>
<feature type="domain" description="PAS" evidence="24">
    <location>
        <begin position="416"/>
        <end position="474"/>
    </location>
</feature>
<dbReference type="Pfam" id="PF13426">
    <property type="entry name" value="PAS_9"/>
    <property type="match status" value="2"/>
</dbReference>
<dbReference type="InterPro" id="IPR036641">
    <property type="entry name" value="HPT_dom_sf"/>
</dbReference>
<dbReference type="PATRIC" id="fig|1195236.3.peg.3605"/>
<dbReference type="EC" id="2.7.13.3" evidence="4"/>
<evidence type="ECO:0000256" key="10">
    <source>
        <dbReference type="ARBA" id="ARBA00022741"/>
    </source>
</evidence>
<dbReference type="InterPro" id="IPR005467">
    <property type="entry name" value="His_kinase_dom"/>
</dbReference>
<evidence type="ECO:0000259" key="22">
    <source>
        <dbReference type="PROSITE" id="PS50109"/>
    </source>
</evidence>
<dbReference type="SMART" id="SM00388">
    <property type="entry name" value="HisKA"/>
    <property type="match status" value="1"/>
</dbReference>
<feature type="domain" description="PAS" evidence="24">
    <location>
        <begin position="128"/>
        <end position="172"/>
    </location>
</feature>
<dbReference type="SMART" id="SM00086">
    <property type="entry name" value="PAC"/>
    <property type="match status" value="2"/>
</dbReference>
<evidence type="ECO:0000256" key="17">
    <source>
        <dbReference type="ARBA" id="ARBA00064003"/>
    </source>
</evidence>
<feature type="modified residue" description="4-aspartylphosphate" evidence="20">
    <location>
        <position position="832"/>
    </location>
</feature>
<dbReference type="SUPFAM" id="SSF47226">
    <property type="entry name" value="Histidine-containing phosphotransfer domain, HPT domain"/>
    <property type="match status" value="1"/>
</dbReference>
<evidence type="ECO:0000313" key="26">
    <source>
        <dbReference type="EMBL" id="EMS70813.1"/>
    </source>
</evidence>
<comment type="similarity">
    <text evidence="3">In the N-terminal section; belongs to the phytochrome family.</text>
</comment>
<evidence type="ECO:0000256" key="8">
    <source>
        <dbReference type="ARBA" id="ARBA00022679"/>
    </source>
</evidence>
<dbReference type="AlphaFoldDB" id="S0FQR8"/>
<evidence type="ECO:0000256" key="14">
    <source>
        <dbReference type="ARBA" id="ARBA00023012"/>
    </source>
</evidence>
<dbReference type="SUPFAM" id="SSF55785">
    <property type="entry name" value="PYP-like sensor domain (PAS domain)"/>
    <property type="match status" value="4"/>
</dbReference>
<evidence type="ECO:0000256" key="4">
    <source>
        <dbReference type="ARBA" id="ARBA00012438"/>
    </source>
</evidence>
<keyword evidence="10" id="KW-0547">Nucleotide-binding</keyword>
<keyword evidence="9" id="KW-0812">Transmembrane</keyword>
<keyword evidence="21" id="KW-0175">Coiled coil</keyword>
<dbReference type="InterPro" id="IPR035965">
    <property type="entry name" value="PAS-like_dom_sf"/>
</dbReference>
<dbReference type="GO" id="GO:0005886">
    <property type="term" value="C:plasma membrane"/>
    <property type="evidence" value="ECO:0007669"/>
    <property type="project" value="UniProtKB-SubCell"/>
</dbReference>
<dbReference type="InterPro" id="IPR000014">
    <property type="entry name" value="PAS"/>
</dbReference>
<keyword evidence="8" id="KW-0808">Transferase</keyword>
<evidence type="ECO:0000256" key="6">
    <source>
        <dbReference type="ARBA" id="ARBA00022475"/>
    </source>
</evidence>
<dbReference type="InterPro" id="IPR004358">
    <property type="entry name" value="Sig_transdc_His_kin-like_C"/>
</dbReference>
<evidence type="ECO:0000256" key="20">
    <source>
        <dbReference type="PROSITE-ProRule" id="PRU00169"/>
    </source>
</evidence>
<evidence type="ECO:0000256" key="1">
    <source>
        <dbReference type="ARBA" id="ARBA00000085"/>
    </source>
</evidence>
<dbReference type="CDD" id="cd17546">
    <property type="entry name" value="REC_hyHK_CKI1_RcsC-like"/>
    <property type="match status" value="1"/>
</dbReference>
<dbReference type="InterPro" id="IPR036097">
    <property type="entry name" value="HisK_dim/P_sf"/>
</dbReference>
<dbReference type="Pfam" id="PF08447">
    <property type="entry name" value="PAS_3"/>
    <property type="match status" value="1"/>
</dbReference>
<feature type="domain" description="PAC" evidence="25">
    <location>
        <begin position="342"/>
        <end position="394"/>
    </location>
</feature>
<dbReference type="FunFam" id="1.10.287.130:FF:000002">
    <property type="entry name" value="Two-component osmosensing histidine kinase"/>
    <property type="match status" value="1"/>
</dbReference>
<dbReference type="Gene3D" id="3.30.450.20">
    <property type="entry name" value="PAS domain"/>
    <property type="match status" value="4"/>
</dbReference>
<feature type="domain" description="PAS" evidence="24">
    <location>
        <begin position="1"/>
        <end position="70"/>
    </location>
</feature>
<evidence type="ECO:0000259" key="23">
    <source>
        <dbReference type="PROSITE" id="PS50110"/>
    </source>
</evidence>
<comment type="catalytic activity">
    <reaction evidence="1">
        <text>ATP + protein L-histidine = ADP + protein N-phospho-L-histidine.</text>
        <dbReference type="EC" id="2.7.13.3"/>
    </reaction>
</comment>
<feature type="domain" description="PAS" evidence="24">
    <location>
        <begin position="275"/>
        <end position="339"/>
    </location>
</feature>
<dbReference type="InterPro" id="IPR003594">
    <property type="entry name" value="HATPase_dom"/>
</dbReference>
<keyword evidence="11" id="KW-0418">Kinase</keyword>
<evidence type="ECO:0000256" key="21">
    <source>
        <dbReference type="SAM" id="Coils"/>
    </source>
</evidence>
<dbReference type="Pfam" id="PF00072">
    <property type="entry name" value="Response_reg"/>
    <property type="match status" value="1"/>
</dbReference>
<dbReference type="SUPFAM" id="SSF55874">
    <property type="entry name" value="ATPase domain of HSP90 chaperone/DNA topoisomerase II/histidine kinase"/>
    <property type="match status" value="1"/>
</dbReference>
<comment type="caution">
    <text evidence="26">The sequence shown here is derived from an EMBL/GenBank/DDBJ whole genome shotgun (WGS) entry which is preliminary data.</text>
</comment>
<dbReference type="InterPro" id="IPR013655">
    <property type="entry name" value="PAS_fold_3"/>
</dbReference>
<evidence type="ECO:0000256" key="19">
    <source>
        <dbReference type="ARBA" id="ARBA00074306"/>
    </source>
</evidence>
<dbReference type="Proteomes" id="UP000014155">
    <property type="component" value="Unassembled WGS sequence"/>
</dbReference>
<dbReference type="NCBIfam" id="TIGR00229">
    <property type="entry name" value="sensory_box"/>
    <property type="match status" value="4"/>
</dbReference>
<evidence type="ECO:0000256" key="12">
    <source>
        <dbReference type="ARBA" id="ARBA00022840"/>
    </source>
</evidence>
<dbReference type="InterPro" id="IPR011006">
    <property type="entry name" value="CheY-like_superfamily"/>
</dbReference>
<evidence type="ECO:0000256" key="2">
    <source>
        <dbReference type="ARBA" id="ARBA00004651"/>
    </source>
</evidence>
<dbReference type="RefSeq" id="WP_004627636.1">
    <property type="nucleotide sequence ID" value="NZ_AORV01000046.1"/>
</dbReference>
<evidence type="ECO:0000256" key="7">
    <source>
        <dbReference type="ARBA" id="ARBA00022553"/>
    </source>
</evidence>
<comment type="subunit">
    <text evidence="17">At low DSF concentrations, interacts with RpfF.</text>
</comment>
<dbReference type="CDD" id="cd16922">
    <property type="entry name" value="HATPase_EvgS-ArcB-TorS-like"/>
    <property type="match status" value="1"/>
</dbReference>
<keyword evidence="13" id="KW-1133">Transmembrane helix</keyword>
<dbReference type="Pfam" id="PF02518">
    <property type="entry name" value="HATPase_c"/>
    <property type="match status" value="1"/>
</dbReference>
<dbReference type="STRING" id="1195236.CTER_3382"/>
<dbReference type="CDD" id="cd00082">
    <property type="entry name" value="HisKA"/>
    <property type="match status" value="1"/>
</dbReference>
<name>S0FQR8_RUMCE</name>
<feature type="domain" description="PAC" evidence="25">
    <location>
        <begin position="75"/>
        <end position="127"/>
    </location>
</feature>
<dbReference type="SMART" id="SM00448">
    <property type="entry name" value="REC"/>
    <property type="match status" value="1"/>
</dbReference>
<proteinExistence type="inferred from homology"/>
<evidence type="ECO:0000259" key="24">
    <source>
        <dbReference type="PROSITE" id="PS50112"/>
    </source>
</evidence>
<feature type="coiled-coil region" evidence="21">
    <location>
        <begin position="510"/>
        <end position="540"/>
    </location>
</feature>
<comment type="function">
    <text evidence="16">May play the central regulatory role in sporulation. It may be an element of the effector pathway responsible for the activation of sporulation genes in response to nutritional stress. Spo0A may act in concert with spo0H (a sigma factor) to control the expression of some genes that are critical to the sporulation process.</text>
</comment>
<feature type="domain" description="Histidine kinase" evidence="22">
    <location>
        <begin position="540"/>
        <end position="761"/>
    </location>
</feature>
<dbReference type="PROSITE" id="PS50109">
    <property type="entry name" value="HIS_KIN"/>
    <property type="match status" value="1"/>
</dbReference>
<dbReference type="Gene3D" id="3.40.50.2300">
    <property type="match status" value="1"/>
</dbReference>
<evidence type="ECO:0000256" key="13">
    <source>
        <dbReference type="ARBA" id="ARBA00022989"/>
    </source>
</evidence>
<keyword evidence="7 20" id="KW-0597">Phosphoprotein</keyword>